<dbReference type="InterPro" id="IPR007630">
    <property type="entry name" value="RNA_pol_sigma70_r4"/>
</dbReference>
<keyword evidence="4" id="KW-0238">DNA-binding</keyword>
<dbReference type="Gene3D" id="1.10.1740.10">
    <property type="match status" value="1"/>
</dbReference>
<dbReference type="Pfam" id="PF04545">
    <property type="entry name" value="Sigma70_r4"/>
    <property type="match status" value="1"/>
</dbReference>
<dbReference type="NCBIfam" id="TIGR02937">
    <property type="entry name" value="sigma70-ECF"/>
    <property type="match status" value="1"/>
</dbReference>
<dbReference type="Gene3D" id="1.10.10.10">
    <property type="entry name" value="Winged helix-like DNA-binding domain superfamily/Winged helix DNA-binding domain"/>
    <property type="match status" value="1"/>
</dbReference>
<evidence type="ECO:0000256" key="3">
    <source>
        <dbReference type="ARBA" id="ARBA00023082"/>
    </source>
</evidence>
<dbReference type="InterPro" id="IPR013324">
    <property type="entry name" value="RNA_pol_sigma_r3/r4-like"/>
</dbReference>
<accession>A0ABQ5MVP0</accession>
<sequence>MDAMLTDDDLSTAVAGSGPAAEKIYRSLAPQVLGYLRTKGLEDPEGTTQDVFLTVFRKLDSVTGGVEGLRTFTFSVAHARAVDASRKRARQPHVAEYDPDMDLRTSESAEQLALAGLGGDTEWLLGALNPDQREVLSLRIIADLPIEQVARIMGRSEGSVKQLQRRALAKLKELVMDSQVGEAR</sequence>
<keyword evidence="9" id="KW-1185">Reference proteome</keyword>
<dbReference type="InterPro" id="IPR014284">
    <property type="entry name" value="RNA_pol_sigma-70_dom"/>
</dbReference>
<gene>
    <name evidence="8" type="ORF">AHIS1636_24860</name>
</gene>
<dbReference type="Pfam" id="PF04542">
    <property type="entry name" value="Sigma70_r2"/>
    <property type="match status" value="1"/>
</dbReference>
<comment type="caution">
    <text evidence="8">The sequence shown here is derived from an EMBL/GenBank/DDBJ whole genome shotgun (WGS) entry which is preliminary data.</text>
</comment>
<dbReference type="InterPro" id="IPR039425">
    <property type="entry name" value="RNA_pol_sigma-70-like"/>
</dbReference>
<dbReference type="PANTHER" id="PTHR43133">
    <property type="entry name" value="RNA POLYMERASE ECF-TYPE SIGMA FACTO"/>
    <property type="match status" value="1"/>
</dbReference>
<dbReference type="InterPro" id="IPR013325">
    <property type="entry name" value="RNA_pol_sigma_r2"/>
</dbReference>
<dbReference type="PANTHER" id="PTHR43133:SF8">
    <property type="entry name" value="RNA POLYMERASE SIGMA FACTOR HI_1459-RELATED"/>
    <property type="match status" value="1"/>
</dbReference>
<feature type="domain" description="RNA polymerase sigma-70 region 2" evidence="6">
    <location>
        <begin position="24"/>
        <end position="90"/>
    </location>
</feature>
<keyword evidence="2" id="KW-0805">Transcription regulation</keyword>
<dbReference type="Proteomes" id="UP001209654">
    <property type="component" value="Unassembled WGS sequence"/>
</dbReference>
<dbReference type="InterPro" id="IPR007627">
    <property type="entry name" value="RNA_pol_sigma70_r2"/>
</dbReference>
<evidence type="ECO:0000313" key="8">
    <source>
        <dbReference type="EMBL" id="GLB68044.1"/>
    </source>
</evidence>
<protein>
    <recommendedName>
        <fullName evidence="10">RNA polymerase subunit sigma-70</fullName>
    </recommendedName>
</protein>
<comment type="similarity">
    <text evidence="1">Belongs to the sigma-70 factor family. ECF subfamily.</text>
</comment>
<feature type="domain" description="RNA polymerase sigma-70 region 4" evidence="7">
    <location>
        <begin position="124"/>
        <end position="173"/>
    </location>
</feature>
<organism evidence="8 9">
    <name type="scientific">Arthrobacter mangrovi</name>
    <dbReference type="NCBI Taxonomy" id="2966350"/>
    <lineage>
        <taxon>Bacteria</taxon>
        <taxon>Bacillati</taxon>
        <taxon>Actinomycetota</taxon>
        <taxon>Actinomycetes</taxon>
        <taxon>Micrococcales</taxon>
        <taxon>Micrococcaceae</taxon>
        <taxon>Arthrobacter</taxon>
    </lineage>
</organism>
<reference evidence="8 9" key="1">
    <citation type="journal article" date="2023" name="Int. J. Syst. Evol. Microbiol.">
        <title>Arthrobacter mangrovi sp. nov., an actinobacterium isolated from the rhizosphere of a mangrove.</title>
        <authorList>
            <person name="Hamada M."/>
            <person name="Saitou S."/>
            <person name="Enomoto N."/>
            <person name="Nanri K."/>
            <person name="Hidaka K."/>
            <person name="Miura T."/>
            <person name="Tamura T."/>
        </authorList>
    </citation>
    <scope>NUCLEOTIDE SEQUENCE [LARGE SCALE GENOMIC DNA]</scope>
    <source>
        <strain evidence="8 9">NBRC 112813</strain>
    </source>
</reference>
<keyword evidence="5" id="KW-0804">Transcription</keyword>
<dbReference type="EMBL" id="BRVS01000012">
    <property type="protein sequence ID" value="GLB68044.1"/>
    <property type="molecule type" value="Genomic_DNA"/>
</dbReference>
<evidence type="ECO:0000256" key="1">
    <source>
        <dbReference type="ARBA" id="ARBA00010641"/>
    </source>
</evidence>
<evidence type="ECO:0000256" key="5">
    <source>
        <dbReference type="ARBA" id="ARBA00023163"/>
    </source>
</evidence>
<evidence type="ECO:0000256" key="2">
    <source>
        <dbReference type="ARBA" id="ARBA00023015"/>
    </source>
</evidence>
<dbReference type="CDD" id="cd06171">
    <property type="entry name" value="Sigma70_r4"/>
    <property type="match status" value="1"/>
</dbReference>
<proteinExistence type="inferred from homology"/>
<dbReference type="SUPFAM" id="SSF88946">
    <property type="entry name" value="Sigma2 domain of RNA polymerase sigma factors"/>
    <property type="match status" value="1"/>
</dbReference>
<evidence type="ECO:0008006" key="10">
    <source>
        <dbReference type="Google" id="ProtNLM"/>
    </source>
</evidence>
<name>A0ABQ5MVP0_9MICC</name>
<dbReference type="SUPFAM" id="SSF88659">
    <property type="entry name" value="Sigma3 and sigma4 domains of RNA polymerase sigma factors"/>
    <property type="match status" value="1"/>
</dbReference>
<evidence type="ECO:0000259" key="6">
    <source>
        <dbReference type="Pfam" id="PF04542"/>
    </source>
</evidence>
<evidence type="ECO:0000259" key="7">
    <source>
        <dbReference type="Pfam" id="PF04545"/>
    </source>
</evidence>
<keyword evidence="3" id="KW-0731">Sigma factor</keyword>
<evidence type="ECO:0000256" key="4">
    <source>
        <dbReference type="ARBA" id="ARBA00023125"/>
    </source>
</evidence>
<evidence type="ECO:0000313" key="9">
    <source>
        <dbReference type="Proteomes" id="UP001209654"/>
    </source>
</evidence>
<dbReference type="InterPro" id="IPR036388">
    <property type="entry name" value="WH-like_DNA-bd_sf"/>
</dbReference>